<reference evidence="5 6" key="1">
    <citation type="submission" date="2024-08" db="EMBL/GenBank/DDBJ databases">
        <authorList>
            <person name="Cucini C."/>
            <person name="Frati F."/>
        </authorList>
    </citation>
    <scope>NUCLEOTIDE SEQUENCE [LARGE SCALE GENOMIC DNA]</scope>
</reference>
<protein>
    <recommendedName>
        <fullName evidence="4">RAP domain-containing protein</fullName>
    </recommendedName>
</protein>
<dbReference type="InterPro" id="IPR013584">
    <property type="entry name" value="RAP"/>
</dbReference>
<dbReference type="Pfam" id="PF08373">
    <property type="entry name" value="RAP"/>
    <property type="match status" value="1"/>
</dbReference>
<comment type="subcellular location">
    <subcellularLocation>
        <location evidence="1">Mitochondrion</location>
    </subcellularLocation>
</comment>
<keyword evidence="6" id="KW-1185">Reference proteome</keyword>
<dbReference type="EMBL" id="CAXLJM020000016">
    <property type="protein sequence ID" value="CAL8083400.1"/>
    <property type="molecule type" value="Genomic_DNA"/>
</dbReference>
<organism evidence="5 6">
    <name type="scientific">Orchesella dallaii</name>
    <dbReference type="NCBI Taxonomy" id="48710"/>
    <lineage>
        <taxon>Eukaryota</taxon>
        <taxon>Metazoa</taxon>
        <taxon>Ecdysozoa</taxon>
        <taxon>Arthropoda</taxon>
        <taxon>Hexapoda</taxon>
        <taxon>Collembola</taxon>
        <taxon>Entomobryomorpha</taxon>
        <taxon>Entomobryoidea</taxon>
        <taxon>Orchesellidae</taxon>
        <taxon>Orchesellinae</taxon>
        <taxon>Orchesella</taxon>
    </lineage>
</organism>
<dbReference type="Pfam" id="PF06743">
    <property type="entry name" value="FAST_1"/>
    <property type="match status" value="1"/>
</dbReference>
<evidence type="ECO:0000256" key="2">
    <source>
        <dbReference type="ARBA" id="ARBA00023128"/>
    </source>
</evidence>
<feature type="domain" description="RAP" evidence="4">
    <location>
        <begin position="737"/>
        <end position="796"/>
    </location>
</feature>
<evidence type="ECO:0000256" key="3">
    <source>
        <dbReference type="SAM" id="MobiDB-lite"/>
    </source>
</evidence>
<comment type="caution">
    <text evidence="5">The sequence shown here is derived from an EMBL/GenBank/DDBJ whole genome shotgun (WGS) entry which is preliminary data.</text>
</comment>
<dbReference type="InterPro" id="IPR050870">
    <property type="entry name" value="FAST_kinase"/>
</dbReference>
<proteinExistence type="predicted"/>
<sequence>MVSQGNMSFMKMALSCGPKLVHLSSIAKCTCRNCASVGCTHSSRRSFPNVQSSLVSISYASNFRTPPIIPCGITSAKASSSANRSGLRLSSHGVRRHMSSWLRSSGVLFIKGTNGGDGTGYPSGNSRRSRTGKKLGETSILRQDGHNFEEVPAAVIRSNSSDKPTKGPPRSYVDLEPTEEAAYIEGFSNYHTPQEVLKMLDTIPSQEVTPFVSFSILKKLFELESNFGFRNEGRSWLNATDSSSTETFARLAIVTQLIDTITTTENNSLLLDTVDLLRMGSQSDNVTSSQPVYETENQLEYKNKLLQEVLIRVTEGKLELQEVCKAVIILGKLENDNGFFFNGDFIDKFWVGILDRSDDINSENVVNVLRTVKYFKKSSRLVLNLVERKLMSLWWKMSTESVAEICSILISDDGPVKQAASIASEKTTHGMTSWQVTNRLLMTLSKCTNLNIHKVSEKDLSQIVKTFYLLNFCDSAIEQALSKYMKAKCLKITDPQLVSNIMDFVRKFRLRFPSILEAASQFVVKSNASFLSPPQFASILRPFGELDFQPTDGPKLWEIVENYLSEKFIQFPPKDVISLLLSFVYLMKYPVNFVDKTFSPYFLDRLHTSEPNFTHLQQHRSNLKLLDTAMTVECKNKYGGPLLPKDFTSRTIFIDGRILRMSNVLKEAFLSICTKSSIDCNVILPSLPLNPVFSADIILTTPRLESETDRHNFLRNHINSYLLYASPPPSLKHTDLTVILVNIPEHFSSDAKYLIGIQSLRKRLLKSLGFNVVSMRYQELNVAKGDFNMLTEYIERKLADVPNIL</sequence>
<dbReference type="PROSITE" id="PS51286">
    <property type="entry name" value="RAP"/>
    <property type="match status" value="1"/>
</dbReference>
<dbReference type="PANTHER" id="PTHR21228:SF40">
    <property type="entry name" value="LD45607P"/>
    <property type="match status" value="1"/>
</dbReference>
<evidence type="ECO:0000313" key="6">
    <source>
        <dbReference type="Proteomes" id="UP001642540"/>
    </source>
</evidence>
<evidence type="ECO:0000256" key="1">
    <source>
        <dbReference type="ARBA" id="ARBA00004173"/>
    </source>
</evidence>
<accession>A0ABP1Q157</accession>
<dbReference type="PANTHER" id="PTHR21228">
    <property type="entry name" value="FAST LEU-RICH DOMAIN-CONTAINING"/>
    <property type="match status" value="1"/>
</dbReference>
<evidence type="ECO:0000259" key="4">
    <source>
        <dbReference type="PROSITE" id="PS51286"/>
    </source>
</evidence>
<keyword evidence="2" id="KW-0496">Mitochondrion</keyword>
<dbReference type="InterPro" id="IPR010622">
    <property type="entry name" value="FAST_Leu-rich"/>
</dbReference>
<name>A0ABP1Q157_9HEXA</name>
<evidence type="ECO:0000313" key="5">
    <source>
        <dbReference type="EMBL" id="CAL8083400.1"/>
    </source>
</evidence>
<feature type="region of interest" description="Disordered" evidence="3">
    <location>
        <begin position="113"/>
        <end position="143"/>
    </location>
</feature>
<gene>
    <name evidence="5" type="ORF">ODALV1_LOCUS5473</name>
</gene>
<dbReference type="Proteomes" id="UP001642540">
    <property type="component" value="Unassembled WGS sequence"/>
</dbReference>
<dbReference type="SMART" id="SM00952">
    <property type="entry name" value="RAP"/>
    <property type="match status" value="1"/>
</dbReference>